<dbReference type="EMBL" id="JYNV01000070">
    <property type="protein sequence ID" value="KZM27330.1"/>
    <property type="molecule type" value="Genomic_DNA"/>
</dbReference>
<evidence type="ECO:0000313" key="1">
    <source>
        <dbReference type="EMBL" id="KZM27330.1"/>
    </source>
</evidence>
<name>A0A163KXI5_DIDRA</name>
<protein>
    <submittedName>
        <fullName evidence="1">Uncharacterized protein</fullName>
    </submittedName>
</protein>
<reference evidence="1 2" key="1">
    <citation type="journal article" date="2016" name="Sci. Rep.">
        <title>Draft genome sequencing and secretome analysis of fungal phytopathogen Ascochyta rabiei provides insight into the necrotrophic effector repertoire.</title>
        <authorList>
            <person name="Verma S."/>
            <person name="Gazara R.K."/>
            <person name="Nizam S."/>
            <person name="Parween S."/>
            <person name="Chattopadhyay D."/>
            <person name="Verma P.K."/>
        </authorList>
    </citation>
    <scope>NUCLEOTIDE SEQUENCE [LARGE SCALE GENOMIC DNA]</scope>
    <source>
        <strain evidence="1 2">ArDII</strain>
    </source>
</reference>
<organism evidence="1 2">
    <name type="scientific">Didymella rabiei</name>
    <name type="common">Chickpea ascochyta blight fungus</name>
    <name type="synonym">Mycosphaerella rabiei</name>
    <dbReference type="NCBI Taxonomy" id="5454"/>
    <lineage>
        <taxon>Eukaryota</taxon>
        <taxon>Fungi</taxon>
        <taxon>Dikarya</taxon>
        <taxon>Ascomycota</taxon>
        <taxon>Pezizomycotina</taxon>
        <taxon>Dothideomycetes</taxon>
        <taxon>Pleosporomycetidae</taxon>
        <taxon>Pleosporales</taxon>
        <taxon>Pleosporineae</taxon>
        <taxon>Didymellaceae</taxon>
        <taxon>Ascochyta</taxon>
    </lineage>
</organism>
<keyword evidence="2" id="KW-1185">Reference proteome</keyword>
<evidence type="ECO:0000313" key="2">
    <source>
        <dbReference type="Proteomes" id="UP000076837"/>
    </source>
</evidence>
<dbReference type="AlphaFoldDB" id="A0A163KXI5"/>
<gene>
    <name evidence="1" type="ORF">ST47_g1533</name>
</gene>
<dbReference type="Proteomes" id="UP000076837">
    <property type="component" value="Unassembled WGS sequence"/>
</dbReference>
<proteinExistence type="predicted"/>
<sequence>MVELAPETKLKADKTDWEFYESMQATEGKKEMRITSSIAPELLLSAVPNYWTKVEDVPDDHVKDAFLRVLVGMTGLSEADIRGGMPAPKCKKSKA</sequence>
<comment type="caution">
    <text evidence="1">The sequence shown here is derived from an EMBL/GenBank/DDBJ whole genome shotgun (WGS) entry which is preliminary data.</text>
</comment>
<accession>A0A163KXI5</accession>